<feature type="domain" description="Ig-like" evidence="10">
    <location>
        <begin position="76"/>
        <end position="159"/>
    </location>
</feature>
<dbReference type="PANTHER" id="PTHR14340">
    <property type="entry name" value="MICROFIBRIL-ASSOCIATED GLYCOPROTEIN 3"/>
    <property type="match status" value="1"/>
</dbReference>
<name>A0AAV6SGL9_SOLSE</name>
<dbReference type="Pfam" id="PF07679">
    <property type="entry name" value="I-set"/>
    <property type="match status" value="1"/>
</dbReference>
<feature type="compositionally biased region" description="Polar residues" evidence="8">
    <location>
        <begin position="281"/>
        <end position="304"/>
    </location>
</feature>
<comment type="subcellular location">
    <subcellularLocation>
        <location evidence="1">Cell membrane</location>
        <topology evidence="1">Single-pass type I membrane protein</topology>
    </subcellularLocation>
</comment>
<dbReference type="SMART" id="SM00409">
    <property type="entry name" value="IG"/>
    <property type="match status" value="1"/>
</dbReference>
<keyword evidence="12" id="KW-1185">Reference proteome</keyword>
<evidence type="ECO:0000256" key="5">
    <source>
        <dbReference type="ARBA" id="ARBA00023319"/>
    </source>
</evidence>
<organism evidence="11 12">
    <name type="scientific">Solea senegalensis</name>
    <name type="common">Senegalese sole</name>
    <dbReference type="NCBI Taxonomy" id="28829"/>
    <lineage>
        <taxon>Eukaryota</taxon>
        <taxon>Metazoa</taxon>
        <taxon>Chordata</taxon>
        <taxon>Craniata</taxon>
        <taxon>Vertebrata</taxon>
        <taxon>Euteleostomi</taxon>
        <taxon>Actinopterygii</taxon>
        <taxon>Neopterygii</taxon>
        <taxon>Teleostei</taxon>
        <taxon>Neoteleostei</taxon>
        <taxon>Acanthomorphata</taxon>
        <taxon>Carangaria</taxon>
        <taxon>Pleuronectiformes</taxon>
        <taxon>Pleuronectoidei</taxon>
        <taxon>Soleidae</taxon>
        <taxon>Solea</taxon>
    </lineage>
</organism>
<dbReference type="InterPro" id="IPR013098">
    <property type="entry name" value="Ig_I-set"/>
</dbReference>
<keyword evidence="9" id="KW-1133">Transmembrane helix</keyword>
<proteinExistence type="predicted"/>
<dbReference type="EMBL" id="JAGKHQ010000005">
    <property type="protein sequence ID" value="KAG7516088.1"/>
    <property type="molecule type" value="Genomic_DNA"/>
</dbReference>
<dbReference type="AlphaFoldDB" id="A0AAV6SGL9"/>
<dbReference type="GO" id="GO:0005886">
    <property type="term" value="C:plasma membrane"/>
    <property type="evidence" value="ECO:0007669"/>
    <property type="project" value="UniProtKB-SubCell"/>
</dbReference>
<feature type="transmembrane region" description="Helical" evidence="9">
    <location>
        <begin position="34"/>
        <end position="59"/>
    </location>
</feature>
<evidence type="ECO:0000256" key="9">
    <source>
        <dbReference type="SAM" id="Phobius"/>
    </source>
</evidence>
<protein>
    <recommendedName>
        <fullName evidence="7">Microfibril-associated glycoprotein 3</fullName>
    </recommendedName>
</protein>
<dbReference type="SMART" id="SM00408">
    <property type="entry name" value="IGc2"/>
    <property type="match status" value="1"/>
</dbReference>
<evidence type="ECO:0000256" key="2">
    <source>
        <dbReference type="ARBA" id="ARBA00022475"/>
    </source>
</evidence>
<dbReference type="InterPro" id="IPR003599">
    <property type="entry name" value="Ig_sub"/>
</dbReference>
<evidence type="ECO:0000256" key="3">
    <source>
        <dbReference type="ARBA" id="ARBA00023136"/>
    </source>
</evidence>
<evidence type="ECO:0000256" key="4">
    <source>
        <dbReference type="ARBA" id="ARBA00023180"/>
    </source>
</evidence>
<keyword evidence="9" id="KW-0812">Transmembrane</keyword>
<comment type="caution">
    <text evidence="11">The sequence shown here is derived from an EMBL/GenBank/DDBJ whole genome shotgun (WGS) entry which is preliminary data.</text>
</comment>
<evidence type="ECO:0000256" key="7">
    <source>
        <dbReference type="ARBA" id="ARBA00049731"/>
    </source>
</evidence>
<sequence length="362" mass="39024">MEIATNHSHSLLPALDQEVDVVLLFAERCSLFDLQVFFCGAACLFVMSLSHLLLAVLLLQVADTAQNRSEVTTDGPTGRDVVVKEGSDSLIECNVTGRIHGVKWYDSKGALLGEGDAGGKWQIQDNGVLNISGVSFNDRGRYTCVASIGSGETQNYTVTLRVAYTGSGLGLYYVIVCLVAFTITMILNVARLCMVSSHLKKTERAINELFHSEGAEKLQKAFEVAKRIPIVTSAKTLELAKVTQFKTMEFARHIEELARSVPLPPFILNCRTGAEEIGAETTANSGSDPASSGGTATCRSQQQAIGPPRSDPITEEEEVCQALMSSERQGNDGGGGDVKVSIHHISEKESESETKVSYESNT</sequence>
<evidence type="ECO:0000259" key="10">
    <source>
        <dbReference type="PROSITE" id="PS50835"/>
    </source>
</evidence>
<keyword evidence="5" id="KW-0393">Immunoglobulin domain</keyword>
<dbReference type="Proteomes" id="UP000693946">
    <property type="component" value="Linkage Group LG13"/>
</dbReference>
<evidence type="ECO:0000256" key="1">
    <source>
        <dbReference type="ARBA" id="ARBA00004251"/>
    </source>
</evidence>
<reference evidence="11 12" key="1">
    <citation type="journal article" date="2021" name="Sci. Rep.">
        <title>Chromosome anchoring in Senegalese sole (Solea senegalensis) reveals sex-associated markers and genome rearrangements in flatfish.</title>
        <authorList>
            <person name="Guerrero-Cozar I."/>
            <person name="Gomez-Garrido J."/>
            <person name="Berbel C."/>
            <person name="Martinez-Blanch J.F."/>
            <person name="Alioto T."/>
            <person name="Claros M.G."/>
            <person name="Gagnaire P.A."/>
            <person name="Manchado M."/>
        </authorList>
    </citation>
    <scope>NUCLEOTIDE SEQUENCE [LARGE SCALE GENOMIC DNA]</scope>
    <source>
        <strain evidence="11">Sse05_10M</strain>
    </source>
</reference>
<gene>
    <name evidence="11" type="ORF">JOB18_022489</name>
</gene>
<comment type="function">
    <text evidence="6">Component of the elastin-associated microfibrils.</text>
</comment>
<evidence type="ECO:0000313" key="11">
    <source>
        <dbReference type="EMBL" id="KAG7516088.1"/>
    </source>
</evidence>
<dbReference type="PANTHER" id="PTHR14340:SF4">
    <property type="entry name" value="MICROFIBRIL-ASSOCIATED GLYCOPROTEIN 3"/>
    <property type="match status" value="1"/>
</dbReference>
<evidence type="ECO:0000256" key="6">
    <source>
        <dbReference type="ARBA" id="ARBA00049640"/>
    </source>
</evidence>
<dbReference type="InterPro" id="IPR007110">
    <property type="entry name" value="Ig-like_dom"/>
</dbReference>
<feature type="transmembrane region" description="Helical" evidence="9">
    <location>
        <begin position="170"/>
        <end position="190"/>
    </location>
</feature>
<dbReference type="InterPro" id="IPR003598">
    <property type="entry name" value="Ig_sub2"/>
</dbReference>
<keyword evidence="2" id="KW-1003">Cell membrane</keyword>
<evidence type="ECO:0000313" key="12">
    <source>
        <dbReference type="Proteomes" id="UP000693946"/>
    </source>
</evidence>
<keyword evidence="3 9" id="KW-0472">Membrane</keyword>
<evidence type="ECO:0000256" key="8">
    <source>
        <dbReference type="SAM" id="MobiDB-lite"/>
    </source>
</evidence>
<accession>A0AAV6SGL9</accession>
<keyword evidence="4" id="KW-0325">Glycoprotein</keyword>
<dbReference type="PROSITE" id="PS50835">
    <property type="entry name" value="IG_LIKE"/>
    <property type="match status" value="1"/>
</dbReference>
<feature type="region of interest" description="Disordered" evidence="8">
    <location>
        <begin position="280"/>
        <end position="362"/>
    </location>
</feature>
<feature type="compositionally biased region" description="Basic and acidic residues" evidence="8">
    <location>
        <begin position="344"/>
        <end position="356"/>
    </location>
</feature>